<evidence type="ECO:0000313" key="1">
    <source>
        <dbReference type="EMBL" id="GII23613.1"/>
    </source>
</evidence>
<organism evidence="1 2">
    <name type="scientific">Planosporangium mesophilum</name>
    <dbReference type="NCBI Taxonomy" id="689768"/>
    <lineage>
        <taxon>Bacteria</taxon>
        <taxon>Bacillati</taxon>
        <taxon>Actinomycetota</taxon>
        <taxon>Actinomycetes</taxon>
        <taxon>Micromonosporales</taxon>
        <taxon>Micromonosporaceae</taxon>
        <taxon>Planosporangium</taxon>
    </lineage>
</organism>
<dbReference type="AlphaFoldDB" id="A0A8J3X499"/>
<dbReference type="Proteomes" id="UP000599074">
    <property type="component" value="Unassembled WGS sequence"/>
</dbReference>
<evidence type="ECO:0008006" key="3">
    <source>
        <dbReference type="Google" id="ProtNLM"/>
    </source>
</evidence>
<name>A0A8J3X499_9ACTN</name>
<accession>A0A8J3X499</accession>
<dbReference type="EMBL" id="BOON01000030">
    <property type="protein sequence ID" value="GII23613.1"/>
    <property type="molecule type" value="Genomic_DNA"/>
</dbReference>
<protein>
    <recommendedName>
        <fullName evidence="3">Hemerythrin domain-containing protein</fullName>
    </recommendedName>
</protein>
<reference evidence="1" key="1">
    <citation type="submission" date="2021-01" db="EMBL/GenBank/DDBJ databases">
        <title>Whole genome shotgun sequence of Planosporangium mesophilum NBRC 109066.</title>
        <authorList>
            <person name="Komaki H."/>
            <person name="Tamura T."/>
        </authorList>
    </citation>
    <scope>NUCLEOTIDE SEQUENCE</scope>
    <source>
        <strain evidence="1">NBRC 109066</strain>
    </source>
</reference>
<evidence type="ECO:0000313" key="2">
    <source>
        <dbReference type="Proteomes" id="UP000599074"/>
    </source>
</evidence>
<gene>
    <name evidence="1" type="ORF">Pme01_32100</name>
</gene>
<keyword evidence="2" id="KW-1185">Reference proteome</keyword>
<proteinExistence type="predicted"/>
<comment type="caution">
    <text evidence="1">The sequence shown here is derived from an EMBL/GenBank/DDBJ whole genome shotgun (WGS) entry which is preliminary data.</text>
</comment>
<sequence length="172" mass="18828">MSGGIRMRPGDDRLRGGCSMTAEPTAARQSHARIDKIRTALQHRFELLAAIRNFQHALARPSGDPGWRHGVACQLPRLRSAFVTHVELTGGPEGLYAEVLADAPRLARQVSDLSREHATMAEALDALALAVDAEPERVRAWGAELLRELSRHRQRGADLVHQAYATDLGGET</sequence>